<name>A0ABW5XGW0_9MICO</name>
<dbReference type="InterPro" id="IPR006748">
    <property type="entry name" value="NH2Glyco/OHUrea_AB-resist_kin"/>
</dbReference>
<proteinExistence type="predicted"/>
<accession>A0ABW5XGW0</accession>
<dbReference type="Proteomes" id="UP001597391">
    <property type="component" value="Unassembled WGS sequence"/>
</dbReference>
<dbReference type="InterPro" id="IPR011009">
    <property type="entry name" value="Kinase-like_dom_sf"/>
</dbReference>
<evidence type="ECO:0000313" key="1">
    <source>
        <dbReference type="EMBL" id="MFD2840339.1"/>
    </source>
</evidence>
<sequence>MISRREHLDLCLDALGARSAGAVIETPSSMLVPVFIADDSPLPSSISPVVDGRAERQPSGRTWMLKCAFGPEERAGLEVQSRWAHGMAPIVLLCDTRWDDGPRVALMPVGEPLDQMSFQSSTVRRLCDAVARLHSSTSDEGAGLESLEDRFRALRNYDPREVERATNIPNSAAVVSRARVDAAELFAFPMDRVGLHGDVHHGNLLHFSGEPQPWLFIDPKGVLGESLFDYANIVFNPDVLDPQTVERFPERIQTIGQHLHGRYGFDLSERFLRWVRAYGCLSASWHLEDRSHRAAAATLRIAAVADAHIA</sequence>
<comment type="caution">
    <text evidence="1">The sequence shown here is derived from an EMBL/GenBank/DDBJ whole genome shotgun (WGS) entry which is preliminary data.</text>
</comment>
<dbReference type="EMBL" id="JBHUOP010000003">
    <property type="protein sequence ID" value="MFD2840339.1"/>
    <property type="molecule type" value="Genomic_DNA"/>
</dbReference>
<dbReference type="Gene3D" id="3.90.1200.10">
    <property type="match status" value="1"/>
</dbReference>
<gene>
    <name evidence="1" type="ORF">ACFSYH_07110</name>
</gene>
<dbReference type="SUPFAM" id="SSF56112">
    <property type="entry name" value="Protein kinase-like (PK-like)"/>
    <property type="match status" value="1"/>
</dbReference>
<evidence type="ECO:0000313" key="2">
    <source>
        <dbReference type="Proteomes" id="UP001597391"/>
    </source>
</evidence>
<organism evidence="1 2">
    <name type="scientific">Populibacterium corticicola</name>
    <dbReference type="NCBI Taxonomy" id="1812826"/>
    <lineage>
        <taxon>Bacteria</taxon>
        <taxon>Bacillati</taxon>
        <taxon>Actinomycetota</taxon>
        <taxon>Actinomycetes</taxon>
        <taxon>Micrococcales</taxon>
        <taxon>Jonesiaceae</taxon>
        <taxon>Populibacterium</taxon>
    </lineage>
</organism>
<reference evidence="2" key="1">
    <citation type="journal article" date="2019" name="Int. J. Syst. Evol. Microbiol.">
        <title>The Global Catalogue of Microorganisms (GCM) 10K type strain sequencing project: providing services to taxonomists for standard genome sequencing and annotation.</title>
        <authorList>
            <consortium name="The Broad Institute Genomics Platform"/>
            <consortium name="The Broad Institute Genome Sequencing Center for Infectious Disease"/>
            <person name="Wu L."/>
            <person name="Ma J."/>
        </authorList>
    </citation>
    <scope>NUCLEOTIDE SEQUENCE [LARGE SCALE GENOMIC DNA]</scope>
    <source>
        <strain evidence="2">KCTC 33576</strain>
    </source>
</reference>
<dbReference type="Pfam" id="PF04655">
    <property type="entry name" value="APH_6_hur"/>
    <property type="match status" value="1"/>
</dbReference>
<protein>
    <submittedName>
        <fullName evidence="1">Aminoglycoside phosphotransferase family protein</fullName>
    </submittedName>
</protein>
<dbReference type="RefSeq" id="WP_377466166.1">
    <property type="nucleotide sequence ID" value="NZ_JBHUOP010000003.1"/>
</dbReference>
<keyword evidence="2" id="KW-1185">Reference proteome</keyword>